<dbReference type="EMBL" id="JAFBBZ010000001">
    <property type="protein sequence ID" value="MBM7508012.1"/>
    <property type="molecule type" value="Genomic_DNA"/>
</dbReference>
<evidence type="ECO:0000259" key="1">
    <source>
        <dbReference type="Pfam" id="PF01636"/>
    </source>
</evidence>
<dbReference type="Proteomes" id="UP000732378">
    <property type="component" value="Unassembled WGS sequence"/>
</dbReference>
<name>A0ABS2M9Y9_9ACTN</name>
<sequence>MTTYDTPGDATGDAPDEQADLLGWVHARLEVFGLAVEGRVSWPHVRPWGVVVRVPTASGPVWAKAVEPALRHEVAVTTLLARRRPDAVAPVLGADTARGWLLLADAGETLREVAARERTLAPWHDALALYASVQRDVAPEAAALLDDGLPDLRLPRLPDLYADLVGRLAPDLGDVGASALAAVPLLRDLCAELAATGLPDTLQHDDLHDAQVFVRDGRVRILDWGDACLTHPFLTLAVTLDGVLAWGLDDEEASEDTTPYLESYLAGWAGAGSPDQLVAASRAARRLGWACRAVNGHVPQDPESLRTTRTRLRMFLDGRAG</sequence>
<comment type="caution">
    <text evidence="2">The sequence shown here is derived from an EMBL/GenBank/DDBJ whole genome shotgun (WGS) entry which is preliminary data.</text>
</comment>
<gene>
    <name evidence="2" type="ORF">JOE61_001826</name>
</gene>
<accession>A0ABS2M9Y9</accession>
<dbReference type="InterPro" id="IPR011009">
    <property type="entry name" value="Kinase-like_dom_sf"/>
</dbReference>
<dbReference type="Pfam" id="PF01636">
    <property type="entry name" value="APH"/>
    <property type="match status" value="1"/>
</dbReference>
<feature type="domain" description="Aminoglycoside phosphotransferase" evidence="1">
    <location>
        <begin position="66"/>
        <end position="269"/>
    </location>
</feature>
<evidence type="ECO:0000313" key="2">
    <source>
        <dbReference type="EMBL" id="MBM7508012.1"/>
    </source>
</evidence>
<dbReference type="SUPFAM" id="SSF56112">
    <property type="entry name" value="Protein kinase-like (PK-like)"/>
    <property type="match status" value="1"/>
</dbReference>
<protein>
    <recommendedName>
        <fullName evidence="1">Aminoglycoside phosphotransferase domain-containing protein</fullName>
    </recommendedName>
</protein>
<dbReference type="RefSeq" id="WP_193669759.1">
    <property type="nucleotide sequence ID" value="NZ_JACDTV010000010.1"/>
</dbReference>
<reference evidence="2 3" key="1">
    <citation type="submission" date="2021-01" db="EMBL/GenBank/DDBJ databases">
        <title>Sequencing the genomes of 1000 actinobacteria strains.</title>
        <authorList>
            <person name="Klenk H.-P."/>
        </authorList>
    </citation>
    <scope>NUCLEOTIDE SEQUENCE [LARGE SCALE GENOMIC DNA]</scope>
    <source>
        <strain evidence="2 3">DSM 18239</strain>
    </source>
</reference>
<organism evidence="2 3">
    <name type="scientific">Nocardioides salarius</name>
    <dbReference type="NCBI Taxonomy" id="374513"/>
    <lineage>
        <taxon>Bacteria</taxon>
        <taxon>Bacillati</taxon>
        <taxon>Actinomycetota</taxon>
        <taxon>Actinomycetes</taxon>
        <taxon>Propionibacteriales</taxon>
        <taxon>Nocardioidaceae</taxon>
        <taxon>Nocardioides</taxon>
    </lineage>
</organism>
<proteinExistence type="predicted"/>
<dbReference type="InterPro" id="IPR002575">
    <property type="entry name" value="Aminoglycoside_PTrfase"/>
</dbReference>
<evidence type="ECO:0000313" key="3">
    <source>
        <dbReference type="Proteomes" id="UP000732378"/>
    </source>
</evidence>
<keyword evidence="3" id="KW-1185">Reference proteome</keyword>